<dbReference type="GO" id="GO:0016020">
    <property type="term" value="C:membrane"/>
    <property type="evidence" value="ECO:0007669"/>
    <property type="project" value="InterPro"/>
</dbReference>
<comment type="caution">
    <text evidence="3">The sequence shown here is derived from an EMBL/GenBank/DDBJ whole genome shotgun (WGS) entry which is preliminary data.</text>
</comment>
<keyword evidence="4" id="KW-1185">Reference proteome</keyword>
<evidence type="ECO:0000313" key="4">
    <source>
        <dbReference type="Proteomes" id="UP000239089"/>
    </source>
</evidence>
<sequence>MENAYRKSGLVAFALAASAICAGSARADDAPPSIIDSVPALAPIGDFKKSLADHGLTLQMTYIGEVLGNPTGGARQGVVYDGRLDAVLEADMGKVANLDGGTIHVEGFWTHGTSLSHNYLTNLLAESYIEALPTIRLYELWYEQKLFNDKLSVRFGQLGADTDFVASKYAALFANSTTGWPGVLVSDLPSGGPAYPFASPGMRAKYDFNDNFTYVIGIYDGDPAGPGSNDPQLRNRYGVNFRLSDPPLIMQEAQIKYNQDKDSPGLAGTVKLGAWQHVGAFKDLRYDVTGQPLTSGLPAALHGGDYGFYGMIDQQLVKAPSDPTKGLGAFLRVFGAPGDRNVSDFYFDTGLNLSGFVPGRANDVAGVSFAYMHISDSAAAAAIDAGSPVRPDYEALLEATYQTQIAPGFGVQPVLEYVFHPGARLNGAATRNALVLGVRSTINF</sequence>
<protein>
    <submittedName>
        <fullName evidence="3">Uncharacterized protein</fullName>
    </submittedName>
</protein>
<evidence type="ECO:0000256" key="1">
    <source>
        <dbReference type="ARBA" id="ARBA00008769"/>
    </source>
</evidence>
<dbReference type="GO" id="GO:0015288">
    <property type="term" value="F:porin activity"/>
    <property type="evidence" value="ECO:0007669"/>
    <property type="project" value="InterPro"/>
</dbReference>
<feature type="signal peptide" evidence="2">
    <location>
        <begin position="1"/>
        <end position="27"/>
    </location>
</feature>
<dbReference type="AlphaFoldDB" id="A0A2S6MUB8"/>
<dbReference type="EMBL" id="NHSJ01000138">
    <property type="protein sequence ID" value="PPQ25960.1"/>
    <property type="molecule type" value="Genomic_DNA"/>
</dbReference>
<dbReference type="Proteomes" id="UP000239089">
    <property type="component" value="Unassembled WGS sequence"/>
</dbReference>
<keyword evidence="2" id="KW-0732">Signal</keyword>
<dbReference type="RefSeq" id="WP_146090169.1">
    <property type="nucleotide sequence ID" value="NZ_JACIGC010000002.1"/>
</dbReference>
<dbReference type="GO" id="GO:0008643">
    <property type="term" value="P:carbohydrate transport"/>
    <property type="evidence" value="ECO:0007669"/>
    <property type="project" value="InterPro"/>
</dbReference>
<dbReference type="Gene3D" id="2.40.160.180">
    <property type="entry name" value="Carbohydrate-selective porin OprB"/>
    <property type="match status" value="1"/>
</dbReference>
<reference evidence="3 4" key="1">
    <citation type="journal article" date="2018" name="Arch. Microbiol.">
        <title>New insights into the metabolic potential of the phototrophic purple bacterium Rhodopila globiformis DSM 161(T) from its draft genome sequence and evidence for a vanadium-dependent nitrogenase.</title>
        <authorList>
            <person name="Imhoff J.F."/>
            <person name="Rahn T."/>
            <person name="Kunzel S."/>
            <person name="Neulinger S.C."/>
        </authorList>
    </citation>
    <scope>NUCLEOTIDE SEQUENCE [LARGE SCALE GENOMIC DNA]</scope>
    <source>
        <strain evidence="3 4">DSM 16996</strain>
    </source>
</reference>
<name>A0A2S6MUB8_9HYPH</name>
<dbReference type="PANTHER" id="PTHR37944">
    <property type="entry name" value="PORIN B"/>
    <property type="match status" value="1"/>
</dbReference>
<dbReference type="InterPro" id="IPR038673">
    <property type="entry name" value="OprB_sf"/>
</dbReference>
<dbReference type="Pfam" id="PF04966">
    <property type="entry name" value="OprB"/>
    <property type="match status" value="1"/>
</dbReference>
<accession>A0A2S6MUB8</accession>
<evidence type="ECO:0000313" key="3">
    <source>
        <dbReference type="EMBL" id="PPQ25960.1"/>
    </source>
</evidence>
<dbReference type="OrthoDB" id="177316at2"/>
<feature type="chain" id="PRO_5031676789" evidence="2">
    <location>
        <begin position="28"/>
        <end position="444"/>
    </location>
</feature>
<dbReference type="PANTHER" id="PTHR37944:SF1">
    <property type="entry name" value="PORIN B"/>
    <property type="match status" value="1"/>
</dbReference>
<gene>
    <name evidence="3" type="ORF">CCR94_23290</name>
</gene>
<dbReference type="InterPro" id="IPR007049">
    <property type="entry name" value="Carb-sel_porin_OprB"/>
</dbReference>
<evidence type="ECO:0000256" key="2">
    <source>
        <dbReference type="RuleBase" id="RU363072"/>
    </source>
</evidence>
<dbReference type="InterPro" id="IPR052932">
    <property type="entry name" value="OprB_Porin"/>
</dbReference>
<proteinExistence type="inferred from homology"/>
<organism evidence="3 4">
    <name type="scientific">Rhodoblastus sphagnicola</name>
    <dbReference type="NCBI Taxonomy" id="333368"/>
    <lineage>
        <taxon>Bacteria</taxon>
        <taxon>Pseudomonadati</taxon>
        <taxon>Pseudomonadota</taxon>
        <taxon>Alphaproteobacteria</taxon>
        <taxon>Hyphomicrobiales</taxon>
        <taxon>Rhodoblastaceae</taxon>
        <taxon>Rhodoblastus</taxon>
    </lineage>
</organism>
<comment type="similarity">
    <text evidence="1 2">Belongs to the OprB family.</text>
</comment>